<organism evidence="1 2">
    <name type="scientific">Thiothrix lacustris</name>
    <dbReference type="NCBI Taxonomy" id="525917"/>
    <lineage>
        <taxon>Bacteria</taxon>
        <taxon>Pseudomonadati</taxon>
        <taxon>Pseudomonadota</taxon>
        <taxon>Gammaproteobacteria</taxon>
        <taxon>Thiotrichales</taxon>
        <taxon>Thiotrichaceae</taxon>
        <taxon>Thiothrix</taxon>
    </lineage>
</organism>
<accession>A0A1Y1QL08</accession>
<sequence>MIKTFTLNAIDHDQATPESGLIVWHVVDENKRERLIKATTELSRQGFIKTIKPHNDREMPLVELLSYYVEGESFRIDFSMFNETFGYTPREVFAATQHQSETSSNRMKKGIRQLFHVPF</sequence>
<comment type="caution">
    <text evidence="1">The sequence shown here is derived from an EMBL/GenBank/DDBJ whole genome shotgun (WGS) entry which is preliminary data.</text>
</comment>
<evidence type="ECO:0000313" key="2">
    <source>
        <dbReference type="Proteomes" id="UP000192491"/>
    </source>
</evidence>
<gene>
    <name evidence="1" type="ORF">BWK73_25915</name>
</gene>
<dbReference type="AlphaFoldDB" id="A0A1Y1QL08"/>
<dbReference type="EMBL" id="MTEJ01000180">
    <property type="protein sequence ID" value="OQX08269.1"/>
    <property type="molecule type" value="Genomic_DNA"/>
</dbReference>
<protein>
    <submittedName>
        <fullName evidence="1">Uncharacterized protein</fullName>
    </submittedName>
</protein>
<dbReference type="STRING" id="1123401.GCA_000621325_01909"/>
<reference evidence="1 2" key="1">
    <citation type="submission" date="2017-01" db="EMBL/GenBank/DDBJ databases">
        <title>Novel large sulfur bacteria in the metagenomes of groundwater-fed chemosynthetic microbial mats in the Lake Huron basin.</title>
        <authorList>
            <person name="Sharrar A.M."/>
            <person name="Flood B.E."/>
            <person name="Bailey J.V."/>
            <person name="Jones D.S."/>
            <person name="Biddanda B."/>
            <person name="Ruberg S.A."/>
            <person name="Marcus D.N."/>
            <person name="Dick G.J."/>
        </authorList>
    </citation>
    <scope>NUCLEOTIDE SEQUENCE [LARGE SCALE GENOMIC DNA]</scope>
    <source>
        <strain evidence="1">A8</strain>
    </source>
</reference>
<proteinExistence type="predicted"/>
<evidence type="ECO:0000313" key="1">
    <source>
        <dbReference type="EMBL" id="OQX08269.1"/>
    </source>
</evidence>
<dbReference type="Proteomes" id="UP000192491">
    <property type="component" value="Unassembled WGS sequence"/>
</dbReference>
<name>A0A1Y1QL08_9GAMM</name>